<feature type="non-terminal residue" evidence="1">
    <location>
        <position position="1"/>
    </location>
</feature>
<keyword evidence="2" id="KW-1185">Reference proteome</keyword>
<dbReference type="Proteomes" id="UP000479710">
    <property type="component" value="Unassembled WGS sequence"/>
</dbReference>
<evidence type="ECO:0000313" key="1">
    <source>
        <dbReference type="EMBL" id="KAF0900995.1"/>
    </source>
</evidence>
<dbReference type="AlphaFoldDB" id="A0A6G1CK23"/>
<name>A0A6G1CK23_9ORYZ</name>
<reference evidence="1 2" key="1">
    <citation type="submission" date="2019-11" db="EMBL/GenBank/DDBJ databases">
        <title>Whole genome sequence of Oryza granulata.</title>
        <authorList>
            <person name="Li W."/>
        </authorList>
    </citation>
    <scope>NUCLEOTIDE SEQUENCE [LARGE SCALE GENOMIC DNA]</scope>
    <source>
        <strain evidence="2">cv. Menghai</strain>
        <tissue evidence="1">Leaf</tissue>
    </source>
</reference>
<organism evidence="1 2">
    <name type="scientific">Oryza meyeriana var. granulata</name>
    <dbReference type="NCBI Taxonomy" id="110450"/>
    <lineage>
        <taxon>Eukaryota</taxon>
        <taxon>Viridiplantae</taxon>
        <taxon>Streptophyta</taxon>
        <taxon>Embryophyta</taxon>
        <taxon>Tracheophyta</taxon>
        <taxon>Spermatophyta</taxon>
        <taxon>Magnoliopsida</taxon>
        <taxon>Liliopsida</taxon>
        <taxon>Poales</taxon>
        <taxon>Poaceae</taxon>
        <taxon>BOP clade</taxon>
        <taxon>Oryzoideae</taxon>
        <taxon>Oryzeae</taxon>
        <taxon>Oryzinae</taxon>
        <taxon>Oryza</taxon>
        <taxon>Oryza meyeriana</taxon>
    </lineage>
</organism>
<dbReference type="EMBL" id="SPHZ02000009">
    <property type="protein sequence ID" value="KAF0900995.1"/>
    <property type="molecule type" value="Genomic_DNA"/>
</dbReference>
<comment type="caution">
    <text evidence="1">The sequence shown here is derived from an EMBL/GenBank/DDBJ whole genome shotgun (WGS) entry which is preliminary data.</text>
</comment>
<protein>
    <submittedName>
        <fullName evidence="1">Uncharacterized protein</fullName>
    </submittedName>
</protein>
<sequence>LSPFVCFVRRHPPHPSPTTVRRAVVPFSLASVLRTCLPTDTTDPRCHLHPPPTLMLTLLGRCLFRSW</sequence>
<proteinExistence type="predicted"/>
<gene>
    <name evidence="1" type="ORF">E2562_037165</name>
</gene>
<evidence type="ECO:0000313" key="2">
    <source>
        <dbReference type="Proteomes" id="UP000479710"/>
    </source>
</evidence>
<accession>A0A6G1CK23</accession>